<reference evidence="1 2" key="1">
    <citation type="journal article" date="2015" name="Genome Biol. Evol.">
        <title>Comparative Genomics of a Bacterivorous Green Alga Reveals Evolutionary Causalities and Consequences of Phago-Mixotrophic Mode of Nutrition.</title>
        <authorList>
            <person name="Burns J.A."/>
            <person name="Paasch A."/>
            <person name="Narechania A."/>
            <person name="Kim E."/>
        </authorList>
    </citation>
    <scope>NUCLEOTIDE SEQUENCE [LARGE SCALE GENOMIC DNA]</scope>
    <source>
        <strain evidence="1 2">PLY_AMNH</strain>
    </source>
</reference>
<sequence length="280" mass="32029">MTSFDDLRNNLTDTVLAIVFWKELLEQPNLTYFNIEVRVKQVGEDDRAARTAKFYAYSRQGHGVLLLSAKMEHNYYVHEPCSGAIGLSVTQSQRVVGMNQDEYDDQLIVDTACVNFILVGAIEWYNKNVGCVRCVKRYDLKSTYKLDQRFWSALANAAPESLPDDARTTRRSERKRPRADSSFYLFSCETVRDVKRRVGDYSTALEVDNISMRDFANAVISTENCVAGMMSFIRQVQGLFRTPSTGEGSVVQKEWTVATTPREYCTWSPKQYYLADFKIS</sequence>
<dbReference type="EMBL" id="LGRX02027229">
    <property type="protein sequence ID" value="KAK3249640.1"/>
    <property type="molecule type" value="Genomic_DNA"/>
</dbReference>
<keyword evidence="2" id="KW-1185">Reference proteome</keyword>
<gene>
    <name evidence="1" type="ORF">CYMTET_40920</name>
</gene>
<accession>A0AAE0F451</accession>
<proteinExistence type="predicted"/>
<organism evidence="1 2">
    <name type="scientific">Cymbomonas tetramitiformis</name>
    <dbReference type="NCBI Taxonomy" id="36881"/>
    <lineage>
        <taxon>Eukaryota</taxon>
        <taxon>Viridiplantae</taxon>
        <taxon>Chlorophyta</taxon>
        <taxon>Pyramimonadophyceae</taxon>
        <taxon>Pyramimonadales</taxon>
        <taxon>Pyramimonadaceae</taxon>
        <taxon>Cymbomonas</taxon>
    </lineage>
</organism>
<comment type="caution">
    <text evidence="1">The sequence shown here is derived from an EMBL/GenBank/DDBJ whole genome shotgun (WGS) entry which is preliminary data.</text>
</comment>
<name>A0AAE0F451_9CHLO</name>
<evidence type="ECO:0000313" key="1">
    <source>
        <dbReference type="EMBL" id="KAK3249640.1"/>
    </source>
</evidence>
<dbReference type="Proteomes" id="UP001190700">
    <property type="component" value="Unassembled WGS sequence"/>
</dbReference>
<protein>
    <submittedName>
        <fullName evidence="1">Uncharacterized protein</fullName>
    </submittedName>
</protein>
<evidence type="ECO:0000313" key="2">
    <source>
        <dbReference type="Proteomes" id="UP001190700"/>
    </source>
</evidence>
<dbReference type="AlphaFoldDB" id="A0AAE0F451"/>